<dbReference type="Proteomes" id="UP000242224">
    <property type="component" value="Unassembled WGS sequence"/>
</dbReference>
<dbReference type="SUPFAM" id="SSF140566">
    <property type="entry name" value="FlgN-like"/>
    <property type="match status" value="1"/>
</dbReference>
<dbReference type="EMBL" id="MPZS01000001">
    <property type="protein sequence ID" value="OOY13741.1"/>
    <property type="molecule type" value="Genomic_DNA"/>
</dbReference>
<reference evidence="1 2" key="1">
    <citation type="submission" date="2016-11" db="EMBL/GenBank/DDBJ databases">
        <title>A multilocus sequence analysis scheme for characterization of bacteria in the genus Thioclava.</title>
        <authorList>
            <person name="Liu Y."/>
            <person name="Shao Z."/>
        </authorList>
    </citation>
    <scope>NUCLEOTIDE SEQUENCE [LARGE SCALE GENOMIC DNA]</scope>
    <source>
        <strain evidence="1 2">11.10-0-13</strain>
    </source>
</reference>
<dbReference type="InterPro" id="IPR036679">
    <property type="entry name" value="FlgN-like_sf"/>
</dbReference>
<dbReference type="RefSeq" id="WP_078573927.1">
    <property type="nucleotide sequence ID" value="NZ_MPZS01000001.1"/>
</dbReference>
<comment type="caution">
    <text evidence="1">The sequence shown here is derived from an EMBL/GenBank/DDBJ whole genome shotgun (WGS) entry which is preliminary data.</text>
</comment>
<keyword evidence="2" id="KW-1185">Reference proteome</keyword>
<evidence type="ECO:0000313" key="1">
    <source>
        <dbReference type="EMBL" id="OOY13741.1"/>
    </source>
</evidence>
<dbReference type="Gene3D" id="1.20.58.300">
    <property type="entry name" value="FlgN-like"/>
    <property type="match status" value="1"/>
</dbReference>
<proteinExistence type="predicted"/>
<sequence length="113" mass="12505">MSRETDPVHALMDILRVEREAIRAADLGALTGLADRKQKALARLDAPPAEALHELRRMAIENERLLAAALQGVRAAQSRLKTITVSARGYDSYDASGHKTAIRREESAFERRA</sequence>
<organism evidence="1 2">
    <name type="scientific">Thioclava marina</name>
    <dbReference type="NCBI Taxonomy" id="1915077"/>
    <lineage>
        <taxon>Bacteria</taxon>
        <taxon>Pseudomonadati</taxon>
        <taxon>Pseudomonadota</taxon>
        <taxon>Alphaproteobacteria</taxon>
        <taxon>Rhodobacterales</taxon>
        <taxon>Paracoccaceae</taxon>
        <taxon>Thioclava</taxon>
    </lineage>
</organism>
<accession>A0ABX3MR97</accession>
<evidence type="ECO:0008006" key="3">
    <source>
        <dbReference type="Google" id="ProtNLM"/>
    </source>
</evidence>
<evidence type="ECO:0000313" key="2">
    <source>
        <dbReference type="Proteomes" id="UP000242224"/>
    </source>
</evidence>
<name>A0ABX3MR97_9RHOB</name>
<protein>
    <recommendedName>
        <fullName evidence="3">FlgN protein</fullName>
    </recommendedName>
</protein>
<gene>
    <name evidence="1" type="ORF">BMG00_08270</name>
</gene>